<name>A0AC60Q963_IXOPE</name>
<proteinExistence type="predicted"/>
<dbReference type="EMBL" id="JABSTQ010009318">
    <property type="protein sequence ID" value="KAG0430506.1"/>
    <property type="molecule type" value="Genomic_DNA"/>
</dbReference>
<accession>A0AC60Q963</accession>
<sequence>VKAQAVELLNRLDLQKVAAGVKKQKNLMLEVFFAAKTHKPEIPFRTIVSEKGTWLHALSGYLQRSLDSLVI</sequence>
<evidence type="ECO:0000313" key="1">
    <source>
        <dbReference type="EMBL" id="KAG0430506.1"/>
    </source>
</evidence>
<gene>
    <name evidence="1" type="ORF">HPB47_022633</name>
</gene>
<organism evidence="1 2">
    <name type="scientific">Ixodes persulcatus</name>
    <name type="common">Taiga tick</name>
    <dbReference type="NCBI Taxonomy" id="34615"/>
    <lineage>
        <taxon>Eukaryota</taxon>
        <taxon>Metazoa</taxon>
        <taxon>Ecdysozoa</taxon>
        <taxon>Arthropoda</taxon>
        <taxon>Chelicerata</taxon>
        <taxon>Arachnida</taxon>
        <taxon>Acari</taxon>
        <taxon>Parasitiformes</taxon>
        <taxon>Ixodida</taxon>
        <taxon>Ixodoidea</taxon>
        <taxon>Ixodidae</taxon>
        <taxon>Ixodinae</taxon>
        <taxon>Ixodes</taxon>
    </lineage>
</organism>
<comment type="caution">
    <text evidence="1">The sequence shown here is derived from an EMBL/GenBank/DDBJ whole genome shotgun (WGS) entry which is preliminary data.</text>
</comment>
<evidence type="ECO:0000313" key="2">
    <source>
        <dbReference type="Proteomes" id="UP000805193"/>
    </source>
</evidence>
<dbReference type="Proteomes" id="UP000805193">
    <property type="component" value="Unassembled WGS sequence"/>
</dbReference>
<protein>
    <submittedName>
        <fullName evidence="1">Uncharacterized protein</fullName>
    </submittedName>
</protein>
<keyword evidence="2" id="KW-1185">Reference proteome</keyword>
<reference evidence="1 2" key="1">
    <citation type="journal article" date="2020" name="Cell">
        <title>Large-Scale Comparative Analyses of Tick Genomes Elucidate Their Genetic Diversity and Vector Capacities.</title>
        <authorList>
            <consortium name="Tick Genome and Microbiome Consortium (TIGMIC)"/>
            <person name="Jia N."/>
            <person name="Wang J."/>
            <person name="Shi W."/>
            <person name="Du L."/>
            <person name="Sun Y."/>
            <person name="Zhan W."/>
            <person name="Jiang J.F."/>
            <person name="Wang Q."/>
            <person name="Zhang B."/>
            <person name="Ji P."/>
            <person name="Bell-Sakyi L."/>
            <person name="Cui X.M."/>
            <person name="Yuan T.T."/>
            <person name="Jiang B.G."/>
            <person name="Yang W.F."/>
            <person name="Lam T.T."/>
            <person name="Chang Q.C."/>
            <person name="Ding S.J."/>
            <person name="Wang X.J."/>
            <person name="Zhu J.G."/>
            <person name="Ruan X.D."/>
            <person name="Zhao L."/>
            <person name="Wei J.T."/>
            <person name="Ye R.Z."/>
            <person name="Que T.C."/>
            <person name="Du C.H."/>
            <person name="Zhou Y.H."/>
            <person name="Cheng J.X."/>
            <person name="Dai P.F."/>
            <person name="Guo W.B."/>
            <person name="Han X.H."/>
            <person name="Huang E.J."/>
            <person name="Li L.F."/>
            <person name="Wei W."/>
            <person name="Gao Y.C."/>
            <person name="Liu J.Z."/>
            <person name="Shao H.Z."/>
            <person name="Wang X."/>
            <person name="Wang C.C."/>
            <person name="Yang T.C."/>
            <person name="Huo Q.B."/>
            <person name="Li W."/>
            <person name="Chen H.Y."/>
            <person name="Chen S.E."/>
            <person name="Zhou L.G."/>
            <person name="Ni X.B."/>
            <person name="Tian J.H."/>
            <person name="Sheng Y."/>
            <person name="Liu T."/>
            <person name="Pan Y.S."/>
            <person name="Xia L.Y."/>
            <person name="Li J."/>
            <person name="Zhao F."/>
            <person name="Cao W.C."/>
        </authorList>
    </citation>
    <scope>NUCLEOTIDE SEQUENCE [LARGE SCALE GENOMIC DNA]</scope>
    <source>
        <strain evidence="1">Iper-2018</strain>
    </source>
</reference>
<feature type="non-terminal residue" evidence="1">
    <location>
        <position position="1"/>
    </location>
</feature>
<feature type="non-terminal residue" evidence="1">
    <location>
        <position position="71"/>
    </location>
</feature>